<accession>A0ACB6ZEM0</accession>
<evidence type="ECO:0000313" key="1">
    <source>
        <dbReference type="EMBL" id="KAF9647898.1"/>
    </source>
</evidence>
<reference evidence="1" key="1">
    <citation type="submission" date="2019-10" db="EMBL/GenBank/DDBJ databases">
        <authorList>
            <consortium name="DOE Joint Genome Institute"/>
            <person name="Kuo A."/>
            <person name="Miyauchi S."/>
            <person name="Kiss E."/>
            <person name="Drula E."/>
            <person name="Kohler A."/>
            <person name="Sanchez-Garcia M."/>
            <person name="Andreopoulos B."/>
            <person name="Barry K.W."/>
            <person name="Bonito G."/>
            <person name="Buee M."/>
            <person name="Carver A."/>
            <person name="Chen C."/>
            <person name="Cichocki N."/>
            <person name="Clum A."/>
            <person name="Culley D."/>
            <person name="Crous P.W."/>
            <person name="Fauchery L."/>
            <person name="Girlanda M."/>
            <person name="Hayes R."/>
            <person name="Keri Z."/>
            <person name="Labutti K."/>
            <person name="Lipzen A."/>
            <person name="Lombard V."/>
            <person name="Magnuson J."/>
            <person name="Maillard F."/>
            <person name="Morin E."/>
            <person name="Murat C."/>
            <person name="Nolan M."/>
            <person name="Ohm R."/>
            <person name="Pangilinan J."/>
            <person name="Pereira M."/>
            <person name="Perotto S."/>
            <person name="Peter M."/>
            <person name="Riley R."/>
            <person name="Sitrit Y."/>
            <person name="Stielow B."/>
            <person name="Szollosi G."/>
            <person name="Zifcakova L."/>
            <person name="Stursova M."/>
            <person name="Spatafora J.W."/>
            <person name="Tedersoo L."/>
            <person name="Vaario L.-M."/>
            <person name="Yamada A."/>
            <person name="Yan M."/>
            <person name="Wang P."/>
            <person name="Xu J."/>
            <person name="Bruns T."/>
            <person name="Baldrian P."/>
            <person name="Vilgalys R."/>
            <person name="Henrissat B."/>
            <person name="Grigoriev I.V."/>
            <person name="Hibbett D."/>
            <person name="Nagy L.G."/>
            <person name="Martin F.M."/>
        </authorList>
    </citation>
    <scope>NUCLEOTIDE SEQUENCE</scope>
    <source>
        <strain evidence="1">P2</strain>
    </source>
</reference>
<proteinExistence type="predicted"/>
<dbReference type="Proteomes" id="UP000886501">
    <property type="component" value="Unassembled WGS sequence"/>
</dbReference>
<reference evidence="1" key="2">
    <citation type="journal article" date="2020" name="Nat. Commun.">
        <title>Large-scale genome sequencing of mycorrhizal fungi provides insights into the early evolution of symbiotic traits.</title>
        <authorList>
            <person name="Miyauchi S."/>
            <person name="Kiss E."/>
            <person name="Kuo A."/>
            <person name="Drula E."/>
            <person name="Kohler A."/>
            <person name="Sanchez-Garcia M."/>
            <person name="Morin E."/>
            <person name="Andreopoulos B."/>
            <person name="Barry K.W."/>
            <person name="Bonito G."/>
            <person name="Buee M."/>
            <person name="Carver A."/>
            <person name="Chen C."/>
            <person name="Cichocki N."/>
            <person name="Clum A."/>
            <person name="Culley D."/>
            <person name="Crous P.W."/>
            <person name="Fauchery L."/>
            <person name="Girlanda M."/>
            <person name="Hayes R.D."/>
            <person name="Keri Z."/>
            <person name="LaButti K."/>
            <person name="Lipzen A."/>
            <person name="Lombard V."/>
            <person name="Magnuson J."/>
            <person name="Maillard F."/>
            <person name="Murat C."/>
            <person name="Nolan M."/>
            <person name="Ohm R.A."/>
            <person name="Pangilinan J."/>
            <person name="Pereira M.F."/>
            <person name="Perotto S."/>
            <person name="Peter M."/>
            <person name="Pfister S."/>
            <person name="Riley R."/>
            <person name="Sitrit Y."/>
            <person name="Stielow J.B."/>
            <person name="Szollosi G."/>
            <person name="Zifcakova L."/>
            <person name="Stursova M."/>
            <person name="Spatafora J.W."/>
            <person name="Tedersoo L."/>
            <person name="Vaario L.M."/>
            <person name="Yamada A."/>
            <person name="Yan M."/>
            <person name="Wang P."/>
            <person name="Xu J."/>
            <person name="Bruns T."/>
            <person name="Baldrian P."/>
            <person name="Vilgalys R."/>
            <person name="Dunand C."/>
            <person name="Henrissat B."/>
            <person name="Grigoriev I.V."/>
            <person name="Hibbett D."/>
            <person name="Nagy L.G."/>
            <person name="Martin F.M."/>
        </authorList>
    </citation>
    <scope>NUCLEOTIDE SEQUENCE</scope>
    <source>
        <strain evidence="1">P2</strain>
    </source>
</reference>
<sequence>MRNILFTAIAASIPLARAHIAFYDPSMWGYGVRSEDYPYDNRPETPLQQYTFDKWWFHGHLAHPPEPGNFFELPAGGVAVSQLACNKGATKWWAVSEGHTDIRQGDYPCPNSPLSEFHVSLFRTLRDGHDDLKGCALSIAYTSDVNSIKPEDLAIFSVNHECVWKVNTAFQIPKDMPSCPPDGCICGWHWIHSVDSGSAQMYMNGFRCKVTGSTSNNPIVTPQVPKRYCTHPSRCTGDLSKCNQGAQQPLYWFQAEGNNMFNGQYDPPYYLDEWGFTDGAQNNIFNKRNDNSNVNTTPPADNKPTSTSADQPVSTPADNKPAPTPSSPPKDNNTNSGNSGDPSKPSPSSSSPSSSVPPQSSPSSSPVNDNAAAPSPSPTNDAVNDPSS</sequence>
<evidence type="ECO:0000313" key="2">
    <source>
        <dbReference type="Proteomes" id="UP000886501"/>
    </source>
</evidence>
<keyword evidence="2" id="KW-1185">Reference proteome</keyword>
<organism evidence="1 2">
    <name type="scientific">Thelephora ganbajun</name>
    <name type="common">Ganba fungus</name>
    <dbReference type="NCBI Taxonomy" id="370292"/>
    <lineage>
        <taxon>Eukaryota</taxon>
        <taxon>Fungi</taxon>
        <taxon>Dikarya</taxon>
        <taxon>Basidiomycota</taxon>
        <taxon>Agaricomycotina</taxon>
        <taxon>Agaricomycetes</taxon>
        <taxon>Thelephorales</taxon>
        <taxon>Thelephoraceae</taxon>
        <taxon>Thelephora</taxon>
    </lineage>
</organism>
<dbReference type="EMBL" id="MU118024">
    <property type="protein sequence ID" value="KAF9647898.1"/>
    <property type="molecule type" value="Genomic_DNA"/>
</dbReference>
<name>A0ACB6ZEM0_THEGA</name>
<protein>
    <submittedName>
        <fullName evidence="1">Uncharacterized protein</fullName>
    </submittedName>
</protein>
<gene>
    <name evidence="1" type="ORF">BDM02DRAFT_3097345</name>
</gene>
<comment type="caution">
    <text evidence="1">The sequence shown here is derived from an EMBL/GenBank/DDBJ whole genome shotgun (WGS) entry which is preliminary data.</text>
</comment>